<protein>
    <submittedName>
        <fullName evidence="1">Phage terminase</fullName>
    </submittedName>
</protein>
<gene>
    <name evidence="1" type="ordered locus">ELI_3118</name>
</gene>
<proteinExistence type="predicted"/>
<reference evidence="1 2" key="2">
    <citation type="journal article" date="2011" name="J. Bacteriol.">
        <title>Complete genome sequence of a carbon monoxide-utilizing acetogen, Eubacterium limosum KIST612.</title>
        <authorList>
            <person name="Roh H."/>
            <person name="Ko H.J."/>
            <person name="Kim D."/>
            <person name="Choi D.G."/>
            <person name="Park S."/>
            <person name="Kim S."/>
            <person name="Chang I.S."/>
            <person name="Choi I.G."/>
        </authorList>
    </citation>
    <scope>NUCLEOTIDE SEQUENCE [LARGE SCALE GENOMIC DNA]</scope>
    <source>
        <strain evidence="1 2">KIST612</strain>
    </source>
</reference>
<dbReference type="KEGG" id="elm:ELI_3118"/>
<dbReference type="RefSeq" id="WP_013381405.1">
    <property type="nucleotide sequence ID" value="NC_014624.2"/>
</dbReference>
<sequence>MKKTAPTWINDTAKKEWRRVVKLIIEENKEIEDKDLKTLETYCVNYAKWQKCEALLDSEGFTFETPNGYIQQRPEVAIANKAQERMLAAAKELGLTPASRSRMNKQKMVLIDENYDDELEDMIAHDA</sequence>
<dbReference type="NCBIfam" id="TIGR01558">
    <property type="entry name" value="sm_term_P27"/>
    <property type="match status" value="1"/>
</dbReference>
<evidence type="ECO:0000313" key="2">
    <source>
        <dbReference type="Proteomes" id="UP000006873"/>
    </source>
</evidence>
<dbReference type="InterPro" id="IPR006448">
    <property type="entry name" value="Phage_term_ssu_P27"/>
</dbReference>
<dbReference type="EMBL" id="CP002273">
    <property type="protein sequence ID" value="ADO38087.1"/>
    <property type="molecule type" value="Genomic_DNA"/>
</dbReference>
<reference key="1">
    <citation type="submission" date="2010-09" db="EMBL/GenBank/DDBJ databases">
        <authorList>
            <person name="Roh H."/>
            <person name="Ko H.-J."/>
            <person name="Kim D."/>
            <person name="Choi D.G."/>
            <person name="Park S."/>
            <person name="Kim S."/>
            <person name="Kim K.H."/>
            <person name="Chang I.S."/>
            <person name="Choi I.-G."/>
        </authorList>
    </citation>
    <scope>NUCLEOTIDE SEQUENCE</scope>
    <source>
        <strain>KIST612</strain>
    </source>
</reference>
<dbReference type="Pfam" id="PF05119">
    <property type="entry name" value="Terminase_4"/>
    <property type="match status" value="1"/>
</dbReference>
<organism evidence="1 2">
    <name type="scientific">Eubacterium callanderi</name>
    <dbReference type="NCBI Taxonomy" id="53442"/>
    <lineage>
        <taxon>Bacteria</taxon>
        <taxon>Bacillati</taxon>
        <taxon>Bacillota</taxon>
        <taxon>Clostridia</taxon>
        <taxon>Eubacteriales</taxon>
        <taxon>Eubacteriaceae</taxon>
        <taxon>Eubacterium</taxon>
    </lineage>
</organism>
<dbReference type="eggNOG" id="COG3747">
    <property type="taxonomic scope" value="Bacteria"/>
</dbReference>
<name>E3GPG6_9FIRM</name>
<dbReference type="AlphaFoldDB" id="E3GPG6"/>
<evidence type="ECO:0000313" key="1">
    <source>
        <dbReference type="EMBL" id="ADO38087.1"/>
    </source>
</evidence>
<keyword evidence="2" id="KW-1185">Reference proteome</keyword>
<dbReference type="GeneID" id="68364089"/>
<dbReference type="HOGENOM" id="CLU_107958_2_0_9"/>
<dbReference type="Proteomes" id="UP000006873">
    <property type="component" value="Chromosome"/>
</dbReference>
<accession>E3GPG6</accession>